<dbReference type="GO" id="GO:0008176">
    <property type="term" value="F:tRNA (guanine(46)-N7)-methyltransferase activity"/>
    <property type="evidence" value="ECO:0007669"/>
    <property type="project" value="UniProtKB-UniRule"/>
</dbReference>
<dbReference type="HAMAP" id="MF_01057">
    <property type="entry name" value="tRNA_methyltr_TrmB"/>
    <property type="match status" value="1"/>
</dbReference>
<sequence length="240" mass="27531">MIHSIPIHTTPPHIRSFVTRVRRLSSTQRDALERLGPQFKLPYMNTQLDYKISFGRDAPLILEIGFGMGTTTVDIAAQRLSDNFLGIEVYEPGVGALLKLIEERQLSNIRVIQHDAVQVVNHMLARDSVDGAHIFFPDPWHKARHHKRRLIQLPFAKLLASRLRAGGYLHLATDWQNYAEQMLNVLHAEPTLVNISNHENSYILRPDYRPMTKFERRGLCLGHGVWDLLFIKRLESSVSS</sequence>
<evidence type="ECO:0000313" key="11">
    <source>
        <dbReference type="Proteomes" id="UP000693996"/>
    </source>
</evidence>
<dbReference type="Proteomes" id="UP000693996">
    <property type="component" value="Chromosome"/>
</dbReference>
<dbReference type="InterPro" id="IPR055361">
    <property type="entry name" value="tRNA_methyltr_TrmB_bact"/>
</dbReference>
<dbReference type="CDD" id="cd02440">
    <property type="entry name" value="AdoMet_MTases"/>
    <property type="match status" value="1"/>
</dbReference>
<comment type="caution">
    <text evidence="9">Lacks conserved residue(s) required for the propagation of feature annotation.</text>
</comment>
<feature type="binding site" evidence="9">
    <location>
        <position position="138"/>
    </location>
    <ligand>
        <name>S-adenosyl-L-methionine</name>
        <dbReference type="ChEBI" id="CHEBI:59789"/>
    </ligand>
</feature>
<evidence type="ECO:0000256" key="7">
    <source>
        <dbReference type="ARBA" id="ARBA00060552"/>
    </source>
</evidence>
<keyword evidence="6 9" id="KW-0819">tRNA processing</keyword>
<evidence type="ECO:0000256" key="8">
    <source>
        <dbReference type="ARBA" id="ARBA00060767"/>
    </source>
</evidence>
<comment type="pathway">
    <text evidence="7 9">tRNA modification; N(7)-methylguanine-tRNA biosynthesis.</text>
</comment>
<feature type="binding site" evidence="9">
    <location>
        <position position="63"/>
    </location>
    <ligand>
        <name>S-adenosyl-L-methionine</name>
        <dbReference type="ChEBI" id="CHEBI:59789"/>
    </ligand>
</feature>
<gene>
    <name evidence="9 10" type="primary">trmB</name>
    <name evidence="10" type="ORF">MYVALT_G_02160</name>
</gene>
<reference evidence="10" key="1">
    <citation type="submission" date="2021-06" db="EMBL/GenBank/DDBJ databases">
        <authorList>
            <person name="Szabo G."/>
        </authorList>
    </citation>
    <scope>NUCLEOTIDE SEQUENCE</scope>
    <source>
        <strain evidence="10">MYVALT</strain>
    </source>
</reference>
<evidence type="ECO:0000256" key="1">
    <source>
        <dbReference type="ARBA" id="ARBA00000142"/>
    </source>
</evidence>
<accession>A0A916JRX4</accession>
<dbReference type="GO" id="GO:0043527">
    <property type="term" value="C:tRNA methyltransferase complex"/>
    <property type="evidence" value="ECO:0007669"/>
    <property type="project" value="TreeGrafter"/>
</dbReference>
<dbReference type="NCBIfam" id="TIGR00091">
    <property type="entry name" value="tRNA (guanosine(46)-N7)-methyltransferase TrmB"/>
    <property type="match status" value="1"/>
</dbReference>
<evidence type="ECO:0000256" key="3">
    <source>
        <dbReference type="ARBA" id="ARBA00022603"/>
    </source>
</evidence>
<proteinExistence type="inferred from homology"/>
<dbReference type="FunFam" id="3.40.50.150:FF:000035">
    <property type="entry name" value="tRNA (guanine-N(7)-)-methyltransferase"/>
    <property type="match status" value="1"/>
</dbReference>
<dbReference type="PROSITE" id="PS51625">
    <property type="entry name" value="SAM_MT_TRMB"/>
    <property type="match status" value="1"/>
</dbReference>
<keyword evidence="3 9" id="KW-0489">Methyltransferase</keyword>
<evidence type="ECO:0000256" key="4">
    <source>
        <dbReference type="ARBA" id="ARBA00022679"/>
    </source>
</evidence>
<keyword evidence="11" id="KW-1185">Reference proteome</keyword>
<feature type="binding site" evidence="9">
    <location>
        <position position="88"/>
    </location>
    <ligand>
        <name>S-adenosyl-L-methionine</name>
        <dbReference type="ChEBI" id="CHEBI:59789"/>
    </ligand>
</feature>
<dbReference type="KEGG" id="vtr:MYVALT_G_02160"/>
<dbReference type="PANTHER" id="PTHR23417:SF14">
    <property type="entry name" value="PENTACOTRIPEPTIDE-REPEAT REGION OF PRORP DOMAIN-CONTAINING PROTEIN"/>
    <property type="match status" value="1"/>
</dbReference>
<protein>
    <recommendedName>
        <fullName evidence="9">tRNA (guanine-N(7)-)-methyltransferase</fullName>
        <ecNumber evidence="9">2.1.1.33</ecNumber>
    </recommendedName>
    <alternativeName>
        <fullName evidence="9">tRNA (guanine(46)-N(7))-methyltransferase</fullName>
    </alternativeName>
    <alternativeName>
        <fullName evidence="9">tRNA(m7G46)-methyltransferase</fullName>
    </alternativeName>
</protein>
<feature type="binding site" evidence="9">
    <location>
        <position position="142"/>
    </location>
    <ligand>
        <name>substrate</name>
    </ligand>
</feature>
<feature type="binding site" evidence="9">
    <location>
        <position position="115"/>
    </location>
    <ligand>
        <name>S-adenosyl-L-methionine</name>
        <dbReference type="ChEBI" id="CHEBI:59789"/>
    </ligand>
</feature>
<feature type="binding site" evidence="9">
    <location>
        <position position="174"/>
    </location>
    <ligand>
        <name>substrate</name>
    </ligand>
</feature>
<dbReference type="Pfam" id="PF02390">
    <property type="entry name" value="Methyltransf_4"/>
    <property type="match status" value="1"/>
</dbReference>
<keyword evidence="5 9" id="KW-0949">S-adenosyl-L-methionine</keyword>
<comment type="catalytic activity">
    <reaction evidence="1 9">
        <text>guanosine(46) in tRNA + S-adenosyl-L-methionine = N(7)-methylguanosine(46) in tRNA + S-adenosyl-L-homocysteine</text>
        <dbReference type="Rhea" id="RHEA:42708"/>
        <dbReference type="Rhea" id="RHEA-COMP:10188"/>
        <dbReference type="Rhea" id="RHEA-COMP:10189"/>
        <dbReference type="ChEBI" id="CHEBI:57856"/>
        <dbReference type="ChEBI" id="CHEBI:59789"/>
        <dbReference type="ChEBI" id="CHEBI:74269"/>
        <dbReference type="ChEBI" id="CHEBI:74480"/>
        <dbReference type="EC" id="2.1.1.33"/>
    </reaction>
</comment>
<dbReference type="AlphaFoldDB" id="A0A916JRX4"/>
<organism evidence="10 11">
    <name type="scientific">Candidatus Vallotiella hemipterorum</name>
    <dbReference type="NCBI Taxonomy" id="1177213"/>
    <lineage>
        <taxon>Bacteria</taxon>
        <taxon>Pseudomonadati</taxon>
        <taxon>Pseudomonadota</taxon>
        <taxon>Betaproteobacteria</taxon>
        <taxon>Burkholderiales</taxon>
        <taxon>Burkholderiaceae</taxon>
        <taxon>Candidatus Vallotiella</taxon>
    </lineage>
</organism>
<evidence type="ECO:0000256" key="9">
    <source>
        <dbReference type="HAMAP-Rule" id="MF_01057"/>
    </source>
</evidence>
<name>A0A916JRX4_9BURK</name>
<evidence type="ECO:0000313" key="10">
    <source>
        <dbReference type="EMBL" id="CAG7597856.1"/>
    </source>
</evidence>
<evidence type="ECO:0000256" key="5">
    <source>
        <dbReference type="ARBA" id="ARBA00022691"/>
    </source>
</evidence>
<dbReference type="PANTHER" id="PTHR23417">
    <property type="entry name" value="3-DEOXY-D-MANNO-OCTULOSONIC-ACID TRANSFERASE/TRNA GUANINE-N 7 - -METHYLTRANSFERASE"/>
    <property type="match status" value="1"/>
</dbReference>
<dbReference type="EMBL" id="OU343031">
    <property type="protein sequence ID" value="CAG7597856.1"/>
    <property type="molecule type" value="Genomic_DNA"/>
</dbReference>
<evidence type="ECO:0000256" key="2">
    <source>
        <dbReference type="ARBA" id="ARBA00003015"/>
    </source>
</evidence>
<keyword evidence="4 9" id="KW-0808">Transferase</keyword>
<dbReference type="RefSeq" id="WP_216796502.1">
    <property type="nucleotide sequence ID" value="NZ_OU343031.1"/>
</dbReference>
<dbReference type="EC" id="2.1.1.33" evidence="9"/>
<comment type="function">
    <text evidence="2 9">Catalyzes the formation of N(7)-methylguanine at position 46 (m7G46) in tRNA.</text>
</comment>
<evidence type="ECO:0000256" key="6">
    <source>
        <dbReference type="ARBA" id="ARBA00022694"/>
    </source>
</evidence>
<feature type="binding site" evidence="9">
    <location>
        <begin position="212"/>
        <end position="215"/>
    </location>
    <ligand>
        <name>substrate</name>
    </ligand>
</feature>
<dbReference type="InterPro" id="IPR003358">
    <property type="entry name" value="tRNA_(Gua-N-7)_MeTrfase_Trmb"/>
</dbReference>
<comment type="similarity">
    <text evidence="8 9">Belongs to the class I-like SAM-binding methyltransferase superfamily. TrmB family.</text>
</comment>